<dbReference type="AlphaFoldDB" id="A0A2S6GLK7"/>
<evidence type="ECO:0000259" key="16">
    <source>
        <dbReference type="Pfam" id="PF17900"/>
    </source>
</evidence>
<evidence type="ECO:0000256" key="13">
    <source>
        <dbReference type="SAM" id="MobiDB-lite"/>
    </source>
</evidence>
<evidence type="ECO:0000256" key="8">
    <source>
        <dbReference type="ARBA" id="ARBA00022801"/>
    </source>
</evidence>
<sequence length="477" mass="52061">MSRARVVWALLAVTAVGACTTSPGPADPSRTPGPSGTGGLPGAAGVGDPYYPEDGNGGYDVLGYDVAIRYDPSSDEFGGDTTVTAVASADLSRFNLDLIGFQVGAVEIDGKPAKFARAGVHELVITPPATVTKGATFRTRVTYSGTPEGEDDPSTDGDGWRKARSGGVFVAGQPHSASTWFPVNDHPSDKATFRLTARVPDGWSVIGNGREEPPYSADGWTTYTWVEANRIAPYLTTVGIDHWTFDRSTYHGLPLVSAYAPGVEFQRATEARLPEVLDFLASKFGPYPQDAAGGIFINEDIGFAVELQTRPIYGTEDDLGIVVHEQAHQWFGNSVSLNRWSDICLNECFASYAEWLWDEAKNDTDLDETYRQAVAKADDAFWNRPLLDMGPGKEFTAVYDKGKLAMHALRRTLGEAKFDQLLTRWTSEHRDGNANWADLEKLVNDIAGQDQTAFLTEWFHKAAKPSDRFLYPGSLRE</sequence>
<feature type="region of interest" description="Disordered" evidence="13">
    <location>
        <begin position="20"/>
        <end position="49"/>
    </location>
</feature>
<dbReference type="InterPro" id="IPR027268">
    <property type="entry name" value="Peptidase_M4/M1_CTD_sf"/>
</dbReference>
<evidence type="ECO:0000256" key="9">
    <source>
        <dbReference type="ARBA" id="ARBA00022833"/>
    </source>
</evidence>
<comment type="similarity">
    <text evidence="3">Belongs to the peptidase M1 family.</text>
</comment>
<evidence type="ECO:0000256" key="6">
    <source>
        <dbReference type="ARBA" id="ARBA00022670"/>
    </source>
</evidence>
<dbReference type="Gene3D" id="1.10.390.10">
    <property type="entry name" value="Neutral Protease Domain 2"/>
    <property type="match status" value="1"/>
</dbReference>
<evidence type="ECO:0000256" key="1">
    <source>
        <dbReference type="ARBA" id="ARBA00000098"/>
    </source>
</evidence>
<proteinExistence type="inferred from homology"/>
<dbReference type="InterPro" id="IPR045357">
    <property type="entry name" value="Aminopeptidase_N-like_N"/>
</dbReference>
<dbReference type="Gene3D" id="2.60.40.1730">
    <property type="entry name" value="tricorn interacting facor f3 domain"/>
    <property type="match status" value="1"/>
</dbReference>
<feature type="region of interest" description="Disordered" evidence="13">
    <location>
        <begin position="141"/>
        <end position="160"/>
    </location>
</feature>
<keyword evidence="14" id="KW-0732">Signal</keyword>
<dbReference type="EMBL" id="PTIX01000011">
    <property type="protein sequence ID" value="PPK66046.1"/>
    <property type="molecule type" value="Genomic_DNA"/>
</dbReference>
<evidence type="ECO:0000256" key="11">
    <source>
        <dbReference type="ARBA" id="ARBA00029811"/>
    </source>
</evidence>
<dbReference type="GO" id="GO:0008270">
    <property type="term" value="F:zinc ion binding"/>
    <property type="evidence" value="ECO:0007669"/>
    <property type="project" value="InterPro"/>
</dbReference>
<feature type="domain" description="Peptidase M1 membrane alanine aminopeptidase" evidence="15">
    <location>
        <begin position="314"/>
        <end position="458"/>
    </location>
</feature>
<keyword evidence="6" id="KW-0645">Protease</keyword>
<evidence type="ECO:0000259" key="15">
    <source>
        <dbReference type="Pfam" id="PF01433"/>
    </source>
</evidence>
<evidence type="ECO:0000256" key="5">
    <source>
        <dbReference type="ARBA" id="ARBA00015611"/>
    </source>
</evidence>
<organism evidence="17 18">
    <name type="scientific">Actinokineospora auranticolor</name>
    <dbReference type="NCBI Taxonomy" id="155976"/>
    <lineage>
        <taxon>Bacteria</taxon>
        <taxon>Bacillati</taxon>
        <taxon>Actinomycetota</taxon>
        <taxon>Actinomycetes</taxon>
        <taxon>Pseudonocardiales</taxon>
        <taxon>Pseudonocardiaceae</taxon>
        <taxon>Actinokineospora</taxon>
    </lineage>
</organism>
<dbReference type="InterPro" id="IPR042097">
    <property type="entry name" value="Aminopeptidase_N-like_N_sf"/>
</dbReference>
<dbReference type="GO" id="GO:0006508">
    <property type="term" value="P:proteolysis"/>
    <property type="evidence" value="ECO:0007669"/>
    <property type="project" value="UniProtKB-KW"/>
</dbReference>
<feature type="signal peptide" evidence="14">
    <location>
        <begin position="1"/>
        <end position="26"/>
    </location>
</feature>
<accession>A0A2S6GLK7</accession>
<dbReference type="PROSITE" id="PS51257">
    <property type="entry name" value="PROKAR_LIPOPROTEIN"/>
    <property type="match status" value="1"/>
</dbReference>
<dbReference type="SUPFAM" id="SSF55486">
    <property type="entry name" value="Metalloproteases ('zincins'), catalytic domain"/>
    <property type="match status" value="1"/>
</dbReference>
<evidence type="ECO:0000256" key="12">
    <source>
        <dbReference type="ARBA" id="ARBA00031533"/>
    </source>
</evidence>
<dbReference type="PANTHER" id="PTHR11533">
    <property type="entry name" value="PROTEASE M1 ZINC METALLOPROTEASE"/>
    <property type="match status" value="1"/>
</dbReference>
<feature type="compositionally biased region" description="Gly residues" evidence="13">
    <location>
        <begin position="35"/>
        <end position="45"/>
    </location>
</feature>
<dbReference type="GO" id="GO:0016285">
    <property type="term" value="F:alanyl aminopeptidase activity"/>
    <property type="evidence" value="ECO:0007669"/>
    <property type="project" value="UniProtKB-EC"/>
</dbReference>
<comment type="catalytic activity">
    <reaction evidence="1">
        <text>Release of an N-terminal amino acid, Xaa-|-Yaa- from a peptide, amide or arylamide. Xaa is preferably Ala, but may be most amino acids including Pro (slow action). When a terminal hydrophobic residue is followed by a prolyl residue, the two may be released as an intact Xaa-Pro dipeptide.</text>
        <dbReference type="EC" id="3.4.11.2"/>
    </reaction>
</comment>
<dbReference type="OrthoDB" id="100605at2"/>
<evidence type="ECO:0000256" key="2">
    <source>
        <dbReference type="ARBA" id="ARBA00001947"/>
    </source>
</evidence>
<keyword evidence="10" id="KW-0482">Metalloprotease</keyword>
<dbReference type="InterPro" id="IPR001930">
    <property type="entry name" value="Peptidase_M1"/>
</dbReference>
<keyword evidence="18" id="KW-1185">Reference proteome</keyword>
<keyword evidence="9" id="KW-0862">Zinc</keyword>
<feature type="domain" description="Aminopeptidase N-like N-terminal" evidence="16">
    <location>
        <begin position="64"/>
        <end position="235"/>
    </location>
</feature>
<gene>
    <name evidence="17" type="ORF">CLV40_11110</name>
</gene>
<evidence type="ECO:0000256" key="10">
    <source>
        <dbReference type="ARBA" id="ARBA00023049"/>
    </source>
</evidence>
<dbReference type="Pfam" id="PF01433">
    <property type="entry name" value="Peptidase_M1"/>
    <property type="match status" value="1"/>
</dbReference>
<keyword evidence="8" id="KW-0378">Hydrolase</keyword>
<evidence type="ECO:0000256" key="7">
    <source>
        <dbReference type="ARBA" id="ARBA00022723"/>
    </source>
</evidence>
<dbReference type="CDD" id="cd09603">
    <property type="entry name" value="M1_APN_like"/>
    <property type="match status" value="1"/>
</dbReference>
<dbReference type="GO" id="GO:0008237">
    <property type="term" value="F:metallopeptidase activity"/>
    <property type="evidence" value="ECO:0007669"/>
    <property type="project" value="UniProtKB-KW"/>
</dbReference>
<dbReference type="Pfam" id="PF17900">
    <property type="entry name" value="Peptidase_M1_N"/>
    <property type="match status" value="1"/>
</dbReference>
<name>A0A2S6GLK7_9PSEU</name>
<dbReference type="InterPro" id="IPR014782">
    <property type="entry name" value="Peptidase_M1_dom"/>
</dbReference>
<dbReference type="EC" id="3.4.11.2" evidence="4"/>
<evidence type="ECO:0000313" key="18">
    <source>
        <dbReference type="Proteomes" id="UP000239203"/>
    </source>
</evidence>
<evidence type="ECO:0000256" key="14">
    <source>
        <dbReference type="SAM" id="SignalP"/>
    </source>
</evidence>
<evidence type="ECO:0000313" key="17">
    <source>
        <dbReference type="EMBL" id="PPK66046.1"/>
    </source>
</evidence>
<comment type="cofactor">
    <cofactor evidence="2">
        <name>Zn(2+)</name>
        <dbReference type="ChEBI" id="CHEBI:29105"/>
    </cofactor>
</comment>
<dbReference type="SUPFAM" id="SSF63737">
    <property type="entry name" value="Leukotriene A4 hydrolase N-terminal domain"/>
    <property type="match status" value="1"/>
</dbReference>
<dbReference type="RefSeq" id="WP_104480552.1">
    <property type="nucleotide sequence ID" value="NZ_CP154825.1"/>
</dbReference>
<reference evidence="17 18" key="1">
    <citation type="submission" date="2018-02" db="EMBL/GenBank/DDBJ databases">
        <title>Genomic Encyclopedia of Archaeal and Bacterial Type Strains, Phase II (KMG-II): from individual species to whole genera.</title>
        <authorList>
            <person name="Goeker M."/>
        </authorList>
    </citation>
    <scope>NUCLEOTIDE SEQUENCE [LARGE SCALE GENOMIC DNA]</scope>
    <source>
        <strain evidence="17 18">YU 961-1</strain>
    </source>
</reference>
<comment type="caution">
    <text evidence="17">The sequence shown here is derived from an EMBL/GenBank/DDBJ whole genome shotgun (WGS) entry which is preliminary data.</text>
</comment>
<keyword evidence="7" id="KW-0479">Metal-binding</keyword>
<feature type="chain" id="PRO_5015505436" description="Aminopeptidase N" evidence="14">
    <location>
        <begin position="27"/>
        <end position="477"/>
    </location>
</feature>
<evidence type="ECO:0000256" key="4">
    <source>
        <dbReference type="ARBA" id="ARBA00012564"/>
    </source>
</evidence>
<dbReference type="Proteomes" id="UP000239203">
    <property type="component" value="Unassembled WGS sequence"/>
</dbReference>
<dbReference type="InterPro" id="IPR050344">
    <property type="entry name" value="Peptidase_M1_aminopeptidases"/>
</dbReference>
<evidence type="ECO:0000256" key="3">
    <source>
        <dbReference type="ARBA" id="ARBA00010136"/>
    </source>
</evidence>
<dbReference type="PRINTS" id="PR00756">
    <property type="entry name" value="ALADIPTASE"/>
</dbReference>
<dbReference type="PANTHER" id="PTHR11533:SF297">
    <property type="entry name" value="AMINOPEPTIDASE N"/>
    <property type="match status" value="1"/>
</dbReference>
<protein>
    <recommendedName>
        <fullName evidence="5">Aminopeptidase N</fullName>
        <ecNumber evidence="4">3.4.11.2</ecNumber>
    </recommendedName>
    <alternativeName>
        <fullName evidence="11">Alanine aminopeptidase</fullName>
    </alternativeName>
    <alternativeName>
        <fullName evidence="12">Lysyl aminopeptidase</fullName>
    </alternativeName>
</protein>